<feature type="domain" description="Formyl transferase C-terminal" evidence="7">
    <location>
        <begin position="205"/>
        <end position="300"/>
    </location>
</feature>
<evidence type="ECO:0000313" key="8">
    <source>
        <dbReference type="EMBL" id="MDC0828552.1"/>
    </source>
</evidence>
<dbReference type="PANTHER" id="PTHR11138:SF5">
    <property type="entry name" value="METHIONYL-TRNA FORMYLTRANSFERASE, MITOCHONDRIAL"/>
    <property type="match status" value="1"/>
</dbReference>
<dbReference type="CDD" id="cd08646">
    <property type="entry name" value="FMT_core_Met-tRNA-FMT_N"/>
    <property type="match status" value="1"/>
</dbReference>
<comment type="similarity">
    <text evidence="1 5">Belongs to the Fmt family.</text>
</comment>
<evidence type="ECO:0000313" key="10">
    <source>
        <dbReference type="Proteomes" id="UP000195447"/>
    </source>
</evidence>
<dbReference type="AlphaFoldDB" id="A0A1Y4LQG4"/>
<reference evidence="8" key="3">
    <citation type="submission" date="2023-01" db="EMBL/GenBank/DDBJ databases">
        <title>Human gut microbiome strain richness.</title>
        <authorList>
            <person name="Chen-Liaw A."/>
        </authorList>
    </citation>
    <scope>NUCLEOTIDE SEQUENCE</scope>
    <source>
        <strain evidence="8">D55st1_G4_D55t1_190419</strain>
    </source>
</reference>
<evidence type="ECO:0000259" key="6">
    <source>
        <dbReference type="Pfam" id="PF00551"/>
    </source>
</evidence>
<dbReference type="InterPro" id="IPR002376">
    <property type="entry name" value="Formyl_transf_N"/>
</dbReference>
<evidence type="ECO:0000256" key="2">
    <source>
        <dbReference type="ARBA" id="ARBA00012261"/>
    </source>
</evidence>
<dbReference type="PANTHER" id="PTHR11138">
    <property type="entry name" value="METHIONYL-TRNA FORMYLTRANSFERASE"/>
    <property type="match status" value="1"/>
</dbReference>
<dbReference type="InterPro" id="IPR005793">
    <property type="entry name" value="Formyl_trans_C"/>
</dbReference>
<evidence type="ECO:0000256" key="5">
    <source>
        <dbReference type="HAMAP-Rule" id="MF_00182"/>
    </source>
</evidence>
<keyword evidence="10" id="KW-1185">Reference proteome</keyword>
<dbReference type="Proteomes" id="UP000195447">
    <property type="component" value="Unassembled WGS sequence"/>
</dbReference>
<dbReference type="GeneID" id="79877025"/>
<proteinExistence type="inferred from homology"/>
<dbReference type="RefSeq" id="WP_022355225.1">
    <property type="nucleotide sequence ID" value="NZ_CABKSV010000027.1"/>
</dbReference>
<dbReference type="InterPro" id="IPR011034">
    <property type="entry name" value="Formyl_transferase-like_C_sf"/>
</dbReference>
<keyword evidence="3 5" id="KW-0808">Transferase</keyword>
<evidence type="ECO:0000256" key="3">
    <source>
        <dbReference type="ARBA" id="ARBA00022679"/>
    </source>
</evidence>
<feature type="domain" description="Formyl transferase N-terminal" evidence="6">
    <location>
        <begin position="6"/>
        <end position="176"/>
    </location>
</feature>
<dbReference type="Pfam" id="PF00551">
    <property type="entry name" value="Formyl_trans_N"/>
    <property type="match status" value="1"/>
</dbReference>
<dbReference type="EMBL" id="JAQNCK010000019">
    <property type="protein sequence ID" value="MDC0828552.1"/>
    <property type="molecule type" value="Genomic_DNA"/>
</dbReference>
<protein>
    <recommendedName>
        <fullName evidence="2 5">Methionyl-tRNA formyltransferase</fullName>
        <ecNumber evidence="2 5">2.1.2.9</ecNumber>
    </recommendedName>
</protein>
<sequence>MLDIRCVFMGTPQIAATVLSSMLEAGIKIDLVVSQPDKKVGRKQKIVYSPVKQVAVDHEIECFQPVRIKEDHQRILDLKPDLIVTCAYGQIIPEDLLNAPRFGCVNLHGSILPKYRGGAPIQRAIWNGDKESGMSLMKMAKRMDAGPVLAIEKVKIESQDNSTSVFEKMGLAASKLILDNFELICSDQAHYVEQDEDKVVFAPVITKQEEKIDFSKDDIEILNQIRALSFTPGAYGLIKNKKLKLLEATYQKEPVKQPLEILGLRDNHFVISLHEGVLLVSKLQMEGKPVMQAKDFFNGQGRNMVGQIIE</sequence>
<dbReference type="SUPFAM" id="SSF50486">
    <property type="entry name" value="FMT C-terminal domain-like"/>
    <property type="match status" value="1"/>
</dbReference>
<dbReference type="InterPro" id="IPR036477">
    <property type="entry name" value="Formyl_transf_N_sf"/>
</dbReference>
<dbReference type="EMBL" id="NFKM01000019">
    <property type="protein sequence ID" value="OUP57799.1"/>
    <property type="molecule type" value="Genomic_DNA"/>
</dbReference>
<reference evidence="10" key="1">
    <citation type="submission" date="2017-04" db="EMBL/GenBank/DDBJ databases">
        <title>Function of individual gut microbiota members based on whole genome sequencing of pure cultures obtained from chicken caecum.</title>
        <authorList>
            <person name="Medvecky M."/>
            <person name="Cejkova D."/>
            <person name="Polansky O."/>
            <person name="Karasova D."/>
            <person name="Kubasova T."/>
            <person name="Cizek A."/>
            <person name="Rychlik I."/>
        </authorList>
    </citation>
    <scope>NUCLEOTIDE SEQUENCE [LARGE SCALE GENOMIC DNA]</scope>
    <source>
        <strain evidence="10">An178</strain>
    </source>
</reference>
<comment type="caution">
    <text evidence="9">The sequence shown here is derived from an EMBL/GenBank/DDBJ whole genome shotgun (WGS) entry which is preliminary data.</text>
</comment>
<dbReference type="InterPro" id="IPR005794">
    <property type="entry name" value="Fmt"/>
</dbReference>
<dbReference type="GO" id="GO:0004479">
    <property type="term" value="F:methionyl-tRNA formyltransferase activity"/>
    <property type="evidence" value="ECO:0007669"/>
    <property type="project" value="UniProtKB-UniRule"/>
</dbReference>
<dbReference type="Gene3D" id="3.40.50.12230">
    <property type="match status" value="1"/>
</dbReference>
<dbReference type="HAMAP" id="MF_00182">
    <property type="entry name" value="Formyl_trans"/>
    <property type="match status" value="1"/>
</dbReference>
<dbReference type="PROSITE" id="PS00373">
    <property type="entry name" value="GART"/>
    <property type="match status" value="1"/>
</dbReference>
<dbReference type="GO" id="GO:0005829">
    <property type="term" value="C:cytosol"/>
    <property type="evidence" value="ECO:0007669"/>
    <property type="project" value="TreeGrafter"/>
</dbReference>
<dbReference type="Pfam" id="PF02911">
    <property type="entry name" value="Formyl_trans_C"/>
    <property type="match status" value="1"/>
</dbReference>
<name>A0A1Y4LQG4_9FIRM</name>
<dbReference type="InterPro" id="IPR041711">
    <property type="entry name" value="Met-tRNA-FMT_N"/>
</dbReference>
<evidence type="ECO:0000256" key="1">
    <source>
        <dbReference type="ARBA" id="ARBA00010699"/>
    </source>
</evidence>
<keyword evidence="4 5" id="KW-0648">Protein biosynthesis</keyword>
<dbReference type="NCBIfam" id="TIGR00460">
    <property type="entry name" value="fmt"/>
    <property type="match status" value="1"/>
</dbReference>
<evidence type="ECO:0000313" key="9">
    <source>
        <dbReference type="EMBL" id="OUP57799.1"/>
    </source>
</evidence>
<feature type="binding site" evidence="5">
    <location>
        <begin position="110"/>
        <end position="113"/>
    </location>
    <ligand>
        <name>(6S)-5,6,7,8-tetrahydrofolate</name>
        <dbReference type="ChEBI" id="CHEBI:57453"/>
    </ligand>
</feature>
<comment type="function">
    <text evidence="5">Attaches a formyl group to the free amino group of methionyl-tRNA(fMet). The formyl group appears to play a dual role in the initiator identity of N-formylmethionyl-tRNA by promoting its recognition by IF2 and preventing the misappropriation of this tRNA by the elongation apparatus.</text>
</comment>
<dbReference type="InterPro" id="IPR044135">
    <property type="entry name" value="Met-tRNA-FMT_C"/>
</dbReference>
<dbReference type="InterPro" id="IPR001555">
    <property type="entry name" value="GART_AS"/>
</dbReference>
<gene>
    <name evidence="5 8" type="primary">fmt</name>
    <name evidence="9" type="ORF">B5F14_08545</name>
    <name evidence="8" type="ORF">POG00_07490</name>
</gene>
<dbReference type="EC" id="2.1.2.9" evidence="2 5"/>
<organism evidence="9 10">
    <name type="scientific">Faecalitalea cylindroides</name>
    <dbReference type="NCBI Taxonomy" id="39483"/>
    <lineage>
        <taxon>Bacteria</taxon>
        <taxon>Bacillati</taxon>
        <taxon>Bacillota</taxon>
        <taxon>Erysipelotrichia</taxon>
        <taxon>Erysipelotrichales</taxon>
        <taxon>Erysipelotrichaceae</taxon>
        <taxon>Faecalitalea</taxon>
    </lineage>
</organism>
<dbReference type="CDD" id="cd08704">
    <property type="entry name" value="Met_tRNA_FMT_C"/>
    <property type="match status" value="1"/>
</dbReference>
<evidence type="ECO:0000259" key="7">
    <source>
        <dbReference type="Pfam" id="PF02911"/>
    </source>
</evidence>
<evidence type="ECO:0000256" key="4">
    <source>
        <dbReference type="ARBA" id="ARBA00022917"/>
    </source>
</evidence>
<dbReference type="SUPFAM" id="SSF53328">
    <property type="entry name" value="Formyltransferase"/>
    <property type="match status" value="1"/>
</dbReference>
<reference evidence="9" key="2">
    <citation type="journal article" date="2018" name="BMC Genomics">
        <title>Whole genome sequencing and function prediction of 133 gut anaerobes isolated from chicken caecum in pure cultures.</title>
        <authorList>
            <person name="Medvecky M."/>
            <person name="Cejkova D."/>
            <person name="Polansky O."/>
            <person name="Karasova D."/>
            <person name="Kubasova T."/>
            <person name="Cizek A."/>
            <person name="Rychlik I."/>
        </authorList>
    </citation>
    <scope>NUCLEOTIDE SEQUENCE</scope>
    <source>
        <strain evidence="9">An178</strain>
    </source>
</reference>
<dbReference type="Proteomes" id="UP001220658">
    <property type="component" value="Unassembled WGS sequence"/>
</dbReference>
<accession>A0A1Y4LQG4</accession>
<comment type="catalytic activity">
    <reaction evidence="5">
        <text>L-methionyl-tRNA(fMet) + (6R)-10-formyltetrahydrofolate = N-formyl-L-methionyl-tRNA(fMet) + (6S)-5,6,7,8-tetrahydrofolate + H(+)</text>
        <dbReference type="Rhea" id="RHEA:24380"/>
        <dbReference type="Rhea" id="RHEA-COMP:9952"/>
        <dbReference type="Rhea" id="RHEA-COMP:9953"/>
        <dbReference type="ChEBI" id="CHEBI:15378"/>
        <dbReference type="ChEBI" id="CHEBI:57453"/>
        <dbReference type="ChEBI" id="CHEBI:78530"/>
        <dbReference type="ChEBI" id="CHEBI:78844"/>
        <dbReference type="ChEBI" id="CHEBI:195366"/>
        <dbReference type="EC" id="2.1.2.9"/>
    </reaction>
</comment>